<organism evidence="1 2">
    <name type="scientific">Neorhizobium galegae bv. officinalis</name>
    <dbReference type="NCBI Taxonomy" id="323656"/>
    <lineage>
        <taxon>Bacteria</taxon>
        <taxon>Pseudomonadati</taxon>
        <taxon>Pseudomonadota</taxon>
        <taxon>Alphaproteobacteria</taxon>
        <taxon>Hyphomicrobiales</taxon>
        <taxon>Rhizobiaceae</taxon>
        <taxon>Rhizobium/Agrobacterium group</taxon>
        <taxon>Neorhizobium</taxon>
    </lineage>
</organism>
<protein>
    <submittedName>
        <fullName evidence="1">Uncharacterized protein</fullName>
    </submittedName>
</protein>
<name>A0A0T7FBG0_NEOGA</name>
<accession>A0A0T7FBG0</accession>
<dbReference type="OrthoDB" id="8708771at2"/>
<gene>
    <name evidence="1" type="ORF">NGAL_HAMBI1145_11460</name>
</gene>
<reference evidence="1 2" key="1">
    <citation type="submission" date="2014-08" db="EMBL/GenBank/DDBJ databases">
        <authorList>
            <person name="Chen Y.-H."/>
        </authorList>
    </citation>
    <scope>NUCLEOTIDE SEQUENCE [LARGE SCALE GENOMIC DNA]</scope>
</reference>
<proteinExistence type="predicted"/>
<evidence type="ECO:0000313" key="2">
    <source>
        <dbReference type="Proteomes" id="UP000046176"/>
    </source>
</evidence>
<dbReference type="AlphaFoldDB" id="A0A0T7FBG0"/>
<dbReference type="Proteomes" id="UP000046176">
    <property type="component" value="Unassembled WGS sequence"/>
</dbReference>
<dbReference type="EMBL" id="CCRH01000003">
    <property type="protein sequence ID" value="CDZ32375.1"/>
    <property type="molecule type" value="Genomic_DNA"/>
</dbReference>
<evidence type="ECO:0000313" key="1">
    <source>
        <dbReference type="EMBL" id="CDZ32375.1"/>
    </source>
</evidence>
<sequence length="104" mass="10837">MVLESIAVASTSSPAKGRVLIETGVGSDTLIPNTDFVGEISRDNGATWTAAAMAFISDVGGHKLYQGDASLASQPSGMNMKYRFRNLTGKKTIVSTGGAQWGNV</sequence>